<proteinExistence type="inferred from homology"/>
<evidence type="ECO:0000313" key="6">
    <source>
        <dbReference type="Proteomes" id="UP000241639"/>
    </source>
</evidence>
<name>A0A2T4Z894_9BACL</name>
<feature type="region of interest" description="Disordered" evidence="3">
    <location>
        <begin position="499"/>
        <end position="518"/>
    </location>
</feature>
<dbReference type="GO" id="GO:0016020">
    <property type="term" value="C:membrane"/>
    <property type="evidence" value="ECO:0007669"/>
    <property type="project" value="InterPro"/>
</dbReference>
<dbReference type="Pfam" id="PF03323">
    <property type="entry name" value="GerA"/>
    <property type="match status" value="1"/>
</dbReference>
<keyword evidence="6" id="KW-1185">Reference proteome</keyword>
<keyword evidence="2 4" id="KW-0472">Membrane</keyword>
<dbReference type="EMBL" id="PZZP01000001">
    <property type="protein sequence ID" value="PTM58108.1"/>
    <property type="molecule type" value="Genomic_DNA"/>
</dbReference>
<organism evidence="5 6">
    <name type="scientific">Desmospora activa DSM 45169</name>
    <dbReference type="NCBI Taxonomy" id="1121389"/>
    <lineage>
        <taxon>Bacteria</taxon>
        <taxon>Bacillati</taxon>
        <taxon>Bacillota</taxon>
        <taxon>Bacilli</taxon>
        <taxon>Bacillales</taxon>
        <taxon>Thermoactinomycetaceae</taxon>
        <taxon>Desmospora</taxon>
    </lineage>
</organism>
<feature type="transmembrane region" description="Helical" evidence="4">
    <location>
        <begin position="378"/>
        <end position="396"/>
    </location>
</feature>
<feature type="transmembrane region" description="Helical" evidence="4">
    <location>
        <begin position="306"/>
        <end position="328"/>
    </location>
</feature>
<dbReference type="OrthoDB" id="1726708at2"/>
<dbReference type="PANTHER" id="PTHR22550:SF5">
    <property type="entry name" value="LEUCINE ZIPPER PROTEIN 4"/>
    <property type="match status" value="1"/>
</dbReference>
<comment type="similarity">
    <text evidence="1">Belongs to the GerABKA family.</text>
</comment>
<dbReference type="AlphaFoldDB" id="A0A2T4Z894"/>
<evidence type="ECO:0000313" key="5">
    <source>
        <dbReference type="EMBL" id="PTM58108.1"/>
    </source>
</evidence>
<gene>
    <name evidence="5" type="ORF">C8J48_0680</name>
</gene>
<feature type="transmembrane region" description="Helical" evidence="4">
    <location>
        <begin position="431"/>
        <end position="456"/>
    </location>
</feature>
<keyword evidence="4" id="KW-0812">Transmembrane</keyword>
<accession>A0A2T4Z894</accession>
<evidence type="ECO:0000256" key="2">
    <source>
        <dbReference type="ARBA" id="ARBA00023136"/>
    </source>
</evidence>
<reference evidence="5 6" key="1">
    <citation type="submission" date="2018-04" db="EMBL/GenBank/DDBJ databases">
        <title>Genomic Encyclopedia of Archaeal and Bacterial Type Strains, Phase II (KMG-II): from individual species to whole genera.</title>
        <authorList>
            <person name="Goeker M."/>
        </authorList>
    </citation>
    <scope>NUCLEOTIDE SEQUENCE [LARGE SCALE GENOMIC DNA]</scope>
    <source>
        <strain evidence="5 6">DSM 45169</strain>
    </source>
</reference>
<feature type="region of interest" description="Disordered" evidence="3">
    <location>
        <begin position="139"/>
        <end position="160"/>
    </location>
</feature>
<keyword evidence="4" id="KW-1133">Transmembrane helix</keyword>
<evidence type="ECO:0000256" key="3">
    <source>
        <dbReference type="SAM" id="MobiDB-lite"/>
    </source>
</evidence>
<evidence type="ECO:0000256" key="4">
    <source>
        <dbReference type="SAM" id="Phobius"/>
    </source>
</evidence>
<dbReference type="GO" id="GO:0009847">
    <property type="term" value="P:spore germination"/>
    <property type="evidence" value="ECO:0007669"/>
    <property type="project" value="InterPro"/>
</dbReference>
<comment type="caution">
    <text evidence="5">The sequence shown here is derived from an EMBL/GenBank/DDBJ whole genome shotgun (WGS) entry which is preliminary data.</text>
</comment>
<dbReference type="PANTHER" id="PTHR22550">
    <property type="entry name" value="SPORE GERMINATION PROTEIN"/>
    <property type="match status" value="1"/>
</dbReference>
<sequence length="518" mass="57344">MSLRNRLRKRTDSKQKDSLLPDLQINVQKVKEMLGDSSDLNLREIKVGRDGLTLGVMYIEGLVDTKVVNNNLLEPLQSLSTSSADIEGLVKGDPDRLIDASIYVVGVDKVRDFPSLSQALLSGDTVILIDGEEQGYAVDTRGGGERGVTEPSSQSVVRGPREGFSENLRTNTALIRRRVRDTHLRLETRSIGRVTKTEIGIMYIQGIVNDKIVEEVRRRLDRIDIDSILESGYIEELIQDETFTPFPTVYNTERPDIVAGSLLEGRVAILVNGTPFVLLVPSLFVEFFQSVEDYYQRADIATLLRLLRFLAMSINLLLPSLYIAITTFHQELLPTTLLYTLAAQREGVPFPAFVEALLMESLFEILREAGIRMPRAIGQAVSIVGTVVIGLTGVQAGLASAAMTIVVSVTAISSFIAPAYNIAISVRILRYLFMAAAASFGLYGITIGLIALVLHLCSLRSFGVPYMSPFAPFDWSDQKDSFFRVPLWNMITRPRLLAPKNRRRENTPPPSPQAEGGE</sequence>
<evidence type="ECO:0000256" key="1">
    <source>
        <dbReference type="ARBA" id="ARBA00005278"/>
    </source>
</evidence>
<dbReference type="RefSeq" id="WP_107724957.1">
    <property type="nucleotide sequence ID" value="NZ_PZZP01000001.1"/>
</dbReference>
<feature type="transmembrane region" description="Helical" evidence="4">
    <location>
        <begin position="402"/>
        <end position="424"/>
    </location>
</feature>
<protein>
    <submittedName>
        <fullName evidence="5">Spore germination protein KA</fullName>
    </submittedName>
</protein>
<dbReference type="InterPro" id="IPR004995">
    <property type="entry name" value="Spore_Ger"/>
</dbReference>
<dbReference type="PIRSF" id="PIRSF005690">
    <property type="entry name" value="GerBA"/>
    <property type="match status" value="1"/>
</dbReference>
<dbReference type="Proteomes" id="UP000241639">
    <property type="component" value="Unassembled WGS sequence"/>
</dbReference>
<dbReference type="InterPro" id="IPR050768">
    <property type="entry name" value="UPF0353/GerABKA_families"/>
</dbReference>